<feature type="domain" description="DNA primase/polymerase bifunctional N-terminal" evidence="2">
    <location>
        <begin position="35"/>
        <end position="184"/>
    </location>
</feature>
<dbReference type="InterPro" id="IPR015330">
    <property type="entry name" value="DNA_primase/pol_bifunc_N"/>
</dbReference>
<feature type="compositionally biased region" description="Basic and acidic residues" evidence="1">
    <location>
        <begin position="1"/>
        <end position="11"/>
    </location>
</feature>
<dbReference type="SUPFAM" id="SSF56747">
    <property type="entry name" value="Prim-pol domain"/>
    <property type="match status" value="1"/>
</dbReference>
<protein>
    <submittedName>
        <fullName evidence="3">Bifunctional DNA primase/polymerase-like protein</fullName>
    </submittedName>
</protein>
<dbReference type="SUPFAM" id="SSF52540">
    <property type="entry name" value="P-loop containing nucleoside triphosphate hydrolases"/>
    <property type="match status" value="1"/>
</dbReference>
<dbReference type="SMART" id="SM00943">
    <property type="entry name" value="Prim-Pol"/>
    <property type="match status" value="1"/>
</dbReference>
<dbReference type="EMBL" id="QGGV01000017">
    <property type="protein sequence ID" value="PWK51678.1"/>
    <property type="molecule type" value="Genomic_DNA"/>
</dbReference>
<proteinExistence type="predicted"/>
<dbReference type="InterPro" id="IPR027417">
    <property type="entry name" value="P-loop_NTPase"/>
</dbReference>
<evidence type="ECO:0000313" key="3">
    <source>
        <dbReference type="EMBL" id="PWK51678.1"/>
    </source>
</evidence>
<accession>A0A316FSD4</accession>
<feature type="compositionally biased region" description="Basic and acidic residues" evidence="1">
    <location>
        <begin position="216"/>
        <end position="237"/>
    </location>
</feature>
<dbReference type="Proteomes" id="UP000245390">
    <property type="component" value="Unassembled WGS sequence"/>
</dbReference>
<name>A0A316FSD4_9RHOB</name>
<dbReference type="Pfam" id="PF09250">
    <property type="entry name" value="Prim-Pol"/>
    <property type="match status" value="1"/>
</dbReference>
<evidence type="ECO:0000259" key="2">
    <source>
        <dbReference type="SMART" id="SM00943"/>
    </source>
</evidence>
<dbReference type="AlphaFoldDB" id="A0A316FSD4"/>
<sequence length="692" mass="75207">MDAAPHEDGLRQKTTGRAAGDRLFGAGHTTFGDRALELLELGYEPLPLVPGLKRPAPTRWTQVRIDTTQVLEWARRFHNHGIGLRTGRLVGLDIDILDPELAHVIGHLARARLGTTLLRVGLWPKRLLLNRTETPFPKCSAGKVEWLGAGQQFVAFGRHPDSGRDYYWPDGETPLGVPLEDLPLVSEAKAHAFLAEAEALQPSQTDQRKASRAKGSRPEPDKGASGPTRDDDGRVTDGRDGWLSTIAFHAVHDAVDAEQTLDEEVLTGRVRERFAETTDTSRPKKDGASWYAECDARAKVRDKLRLHSDGHLPGRDGEPVEADYHLPTLDVAAARSRLDEVLAAFCEQVAAWHVTKETDPPKLAIRATVGLGKSRAARTHLVPLACRMRDAGLPHRVLVFTATHALAEETAAAWAAEGARVAVLRGYERTDPESGEPMCRDFEAVQAAFRSGLSAQSSICAPVSGDHCPFFSTCAKQANRRDVASADVVVAPYDALFSGLAFETDDIALLVIDEAVWPRALEHVNAVCVEDLATEPVSDIAPGSFGRGPEGAMADLAAARRKLSTALSTHGPGPVRRTALLAVGLTVEDCLHSARLEAWRKQDPGIGPGLTIALRQKAFAIAARNARVMSFVSIWSEVAAFLDSGQASSGRLHIRKPDSSGRHKLDLRRVKPMHESLRHRPVLISTLPCVRV</sequence>
<dbReference type="KEGG" id="salo:EF888_11165"/>
<feature type="region of interest" description="Disordered" evidence="1">
    <location>
        <begin position="197"/>
        <end position="237"/>
    </location>
</feature>
<keyword evidence="4" id="KW-1185">Reference proteome</keyword>
<dbReference type="OrthoDB" id="123525at2"/>
<reference evidence="3 4" key="1">
    <citation type="submission" date="2018-05" db="EMBL/GenBank/DDBJ databases">
        <title>Genomic Encyclopedia of Type Strains, Phase IV (KMG-IV): sequencing the most valuable type-strain genomes for metagenomic binning, comparative biology and taxonomic classification.</title>
        <authorList>
            <person name="Goeker M."/>
        </authorList>
    </citation>
    <scope>NUCLEOTIDE SEQUENCE [LARGE SCALE GENOMIC DNA]</scope>
    <source>
        <strain evidence="3 4">DSM 103371</strain>
    </source>
</reference>
<feature type="region of interest" description="Disordered" evidence="1">
    <location>
        <begin position="1"/>
        <end position="22"/>
    </location>
</feature>
<dbReference type="RefSeq" id="WP_109761239.1">
    <property type="nucleotide sequence ID" value="NZ_CP034588.1"/>
</dbReference>
<dbReference type="CDD" id="cd04859">
    <property type="entry name" value="Prim_Pol"/>
    <property type="match status" value="1"/>
</dbReference>
<evidence type="ECO:0000256" key="1">
    <source>
        <dbReference type="SAM" id="MobiDB-lite"/>
    </source>
</evidence>
<evidence type="ECO:0000313" key="4">
    <source>
        <dbReference type="Proteomes" id="UP000245390"/>
    </source>
</evidence>
<comment type="caution">
    <text evidence="3">The sequence shown here is derived from an EMBL/GenBank/DDBJ whole genome shotgun (WGS) entry which is preliminary data.</text>
</comment>
<organism evidence="3 4">
    <name type="scientific">Silicimonas algicola</name>
    <dbReference type="NCBI Taxonomy" id="1826607"/>
    <lineage>
        <taxon>Bacteria</taxon>
        <taxon>Pseudomonadati</taxon>
        <taxon>Pseudomonadota</taxon>
        <taxon>Alphaproteobacteria</taxon>
        <taxon>Rhodobacterales</taxon>
        <taxon>Paracoccaceae</taxon>
    </lineage>
</organism>
<gene>
    <name evidence="3" type="ORF">C8D95_11721</name>
</gene>